<reference evidence="4 5" key="1">
    <citation type="submission" date="2023-01" db="EMBL/GenBank/DDBJ databases">
        <title>Analysis of 21 Apiospora genomes using comparative genomics revels a genus with tremendous synthesis potential of carbohydrate active enzymes and secondary metabolites.</title>
        <authorList>
            <person name="Sorensen T."/>
        </authorList>
    </citation>
    <scope>NUCLEOTIDE SEQUENCE [LARGE SCALE GENOMIC DNA]</scope>
    <source>
        <strain evidence="4 5">CBS 135458</strain>
    </source>
</reference>
<feature type="domain" description="NADP-dependent oxidoreductase" evidence="3">
    <location>
        <begin position="20"/>
        <end position="332"/>
    </location>
</feature>
<keyword evidence="5" id="KW-1185">Reference proteome</keyword>
<proteinExistence type="predicted"/>
<evidence type="ECO:0000313" key="4">
    <source>
        <dbReference type="EMBL" id="KAK8042958.1"/>
    </source>
</evidence>
<evidence type="ECO:0000259" key="3">
    <source>
        <dbReference type="Pfam" id="PF00248"/>
    </source>
</evidence>
<accession>A0ABR1T8M6</accession>
<organism evidence="4 5">
    <name type="scientific">Apiospora phragmitis</name>
    <dbReference type="NCBI Taxonomy" id="2905665"/>
    <lineage>
        <taxon>Eukaryota</taxon>
        <taxon>Fungi</taxon>
        <taxon>Dikarya</taxon>
        <taxon>Ascomycota</taxon>
        <taxon>Pezizomycotina</taxon>
        <taxon>Sordariomycetes</taxon>
        <taxon>Xylariomycetidae</taxon>
        <taxon>Amphisphaeriales</taxon>
        <taxon>Apiosporaceae</taxon>
        <taxon>Apiospora</taxon>
    </lineage>
</organism>
<sequence length="361" mass="39713">MAHAPIIRTLGKNGPKIPALGFGLMLIGAPAYGAVPQDKDRSAILDKALELGATFWDTSDLYGDNEELLRQWFQKTGKRDQIFLATKFGYVKGEGGKTMQFQFDTSYEYTKKACQSSLDAMGTDYIDLYYVHQVDNVTPIEETMRALAELQADGKIRHIGLSMVSSTTLRRAIKIAPVAAVQPEYSLFGREIEGPEGTDLLATCRELGVAVVCATPLGRGLLSSDFGSTSSSSSSTAEDGDTTKVDPADLRAKMMPRFLAENRAHNAAVVAKIREFAAEKKGCSVSQLALAWLLKQGDDIFVIPGTRRVRYLEENWATNSVELSDEEEKQLRHSAQTSELAGEALPEQFMDHKFRNTKEIS</sequence>
<dbReference type="InterPro" id="IPR050791">
    <property type="entry name" value="Aldo-Keto_reductase"/>
</dbReference>
<gene>
    <name evidence="4" type="ORF">PG994_013441</name>
</gene>
<evidence type="ECO:0000256" key="2">
    <source>
        <dbReference type="SAM" id="MobiDB-lite"/>
    </source>
</evidence>
<dbReference type="SUPFAM" id="SSF51430">
    <property type="entry name" value="NAD(P)-linked oxidoreductase"/>
    <property type="match status" value="1"/>
</dbReference>
<dbReference type="InterPro" id="IPR036812">
    <property type="entry name" value="NAD(P)_OxRdtase_dom_sf"/>
</dbReference>
<comment type="caution">
    <text evidence="4">The sequence shown here is derived from an EMBL/GenBank/DDBJ whole genome shotgun (WGS) entry which is preliminary data.</text>
</comment>
<dbReference type="GeneID" id="92097913"/>
<evidence type="ECO:0000313" key="5">
    <source>
        <dbReference type="Proteomes" id="UP001480595"/>
    </source>
</evidence>
<evidence type="ECO:0000256" key="1">
    <source>
        <dbReference type="ARBA" id="ARBA00023002"/>
    </source>
</evidence>
<dbReference type="PANTHER" id="PTHR43625">
    <property type="entry name" value="AFLATOXIN B1 ALDEHYDE REDUCTASE"/>
    <property type="match status" value="1"/>
</dbReference>
<dbReference type="EMBL" id="JAQQWL010000013">
    <property type="protein sequence ID" value="KAK8042958.1"/>
    <property type="molecule type" value="Genomic_DNA"/>
</dbReference>
<dbReference type="Proteomes" id="UP001480595">
    <property type="component" value="Unassembled WGS sequence"/>
</dbReference>
<dbReference type="RefSeq" id="XP_066709811.1">
    <property type="nucleotide sequence ID" value="XM_066864850.1"/>
</dbReference>
<dbReference type="InterPro" id="IPR023210">
    <property type="entry name" value="NADP_OxRdtase_dom"/>
</dbReference>
<protein>
    <submittedName>
        <fullName evidence="4">Aldo-keto reductase</fullName>
    </submittedName>
</protein>
<feature type="region of interest" description="Disordered" evidence="2">
    <location>
        <begin position="224"/>
        <end position="247"/>
    </location>
</feature>
<dbReference type="Gene3D" id="3.20.20.100">
    <property type="entry name" value="NADP-dependent oxidoreductase domain"/>
    <property type="match status" value="1"/>
</dbReference>
<name>A0ABR1T8M6_9PEZI</name>
<dbReference type="PANTHER" id="PTHR43625:SF40">
    <property type="entry name" value="ALDO-KETO REDUCTASE YAKC [NADP(+)]"/>
    <property type="match status" value="1"/>
</dbReference>
<dbReference type="Pfam" id="PF00248">
    <property type="entry name" value="Aldo_ket_red"/>
    <property type="match status" value="1"/>
</dbReference>
<feature type="compositionally biased region" description="Low complexity" evidence="2">
    <location>
        <begin position="224"/>
        <end position="237"/>
    </location>
</feature>
<keyword evidence="1" id="KW-0560">Oxidoreductase</keyword>